<keyword evidence="7 9" id="KW-0496">Mitochondrion</keyword>
<dbReference type="GO" id="GO:0032865">
    <property type="term" value="C:ERMES complex"/>
    <property type="evidence" value="ECO:0007669"/>
    <property type="project" value="UniProtKB-UniRule"/>
</dbReference>
<keyword evidence="8 9" id="KW-0472">Membrane</keyword>
<evidence type="ECO:0000256" key="8">
    <source>
        <dbReference type="ARBA" id="ARBA00023136"/>
    </source>
</evidence>
<evidence type="ECO:0000256" key="7">
    <source>
        <dbReference type="ARBA" id="ARBA00023128"/>
    </source>
</evidence>
<reference evidence="12" key="1">
    <citation type="journal article" date="2012" name="G3 (Bethesda)">
        <title>Pichia sorbitophila, an interspecies yeast hybrid reveals early steps of genome resolution following polyploidization.</title>
        <authorList>
            <person name="Leh Louis V."/>
            <person name="Despons L."/>
            <person name="Friedrich A."/>
            <person name="Martin T."/>
            <person name="Durrens P."/>
            <person name="Casaregola S."/>
            <person name="Neuveglise C."/>
            <person name="Fairhead C."/>
            <person name="Marck C."/>
            <person name="Cruz J.A."/>
            <person name="Straub M.L."/>
            <person name="Kugler V."/>
            <person name="Sacerdot C."/>
            <person name="Uzunov Z."/>
            <person name="Thierry A."/>
            <person name="Weiss S."/>
            <person name="Bleykasten C."/>
            <person name="De Montigny J."/>
            <person name="Jacques N."/>
            <person name="Jung P."/>
            <person name="Lemaire M."/>
            <person name="Mallet S."/>
            <person name="Morel G."/>
            <person name="Richard G.F."/>
            <person name="Sarkar A."/>
            <person name="Savel G."/>
            <person name="Schacherer J."/>
            <person name="Seret M.L."/>
            <person name="Talla E."/>
            <person name="Samson G."/>
            <person name="Jubin C."/>
            <person name="Poulain J."/>
            <person name="Vacherie B."/>
            <person name="Barbe V."/>
            <person name="Pelletier E."/>
            <person name="Sherman D.J."/>
            <person name="Westhof E."/>
            <person name="Weissenbach J."/>
            <person name="Baret P.V."/>
            <person name="Wincker P."/>
            <person name="Gaillardin C."/>
            <person name="Dujon B."/>
            <person name="Souciet J.L."/>
        </authorList>
    </citation>
    <scope>NUCLEOTIDE SEQUENCE [LARGE SCALE GENOMIC DNA]</scope>
    <source>
        <strain evidence="12">CBS 270.75 / DBVPG 7215 / KCTC 17166 / NRRL Y-17582</strain>
    </source>
</reference>
<comment type="function">
    <text evidence="9">Component of the ERMES/MDM complex, which serves as a molecular tether to connect the endoplasmic reticulum (ER) and mitochondria. Components of this complex are involved in the control of mitochondrial shape and protein biogenesis, and function in nonvesicular lipid trafficking between the ER and mitochondria. MDM12 is required for the interaction of the ER-resident membrane protein MMM1 and the outer mitochondrial membrane-resident beta-barrel protein MDM10. The MDM12-MMM1 subcomplex functions in the major beta-barrel assembly pathway that is responsible for biogenesis of all mitochondrial outer membrane beta-barrel proteins, and acts in a late step after the SAM complex. The MDM10-MDM12-MMM1 subcomplex further acts in the TOM40-specific pathway after the action of the MDM12-MMM1 complex. Essential for establishing and maintaining the structure of mitochondria and maintenance of mtDNA nucleoids.</text>
</comment>
<organism evidence="11 12">
    <name type="scientific">Eremothecium cymbalariae (strain CBS 270.75 / DBVPG 7215 / KCTC 17166 / NRRL Y-17582)</name>
    <name type="common">Yeast</name>
    <dbReference type="NCBI Taxonomy" id="931890"/>
    <lineage>
        <taxon>Eukaryota</taxon>
        <taxon>Fungi</taxon>
        <taxon>Dikarya</taxon>
        <taxon>Ascomycota</taxon>
        <taxon>Saccharomycotina</taxon>
        <taxon>Saccharomycetes</taxon>
        <taxon>Saccharomycetales</taxon>
        <taxon>Saccharomycetaceae</taxon>
        <taxon>Eremothecium</taxon>
    </lineage>
</organism>
<evidence type="ECO:0000256" key="4">
    <source>
        <dbReference type="ARBA" id="ARBA00022824"/>
    </source>
</evidence>
<dbReference type="GO" id="GO:0015917">
    <property type="term" value="P:aminophospholipid transport"/>
    <property type="evidence" value="ECO:0007669"/>
    <property type="project" value="EnsemblFungi"/>
</dbReference>
<dbReference type="GO" id="GO:0120013">
    <property type="term" value="F:lipid transfer activity"/>
    <property type="evidence" value="ECO:0007669"/>
    <property type="project" value="EnsemblFungi"/>
</dbReference>
<dbReference type="eggNOG" id="ENOG502QQS2">
    <property type="taxonomic scope" value="Eukaryota"/>
</dbReference>
<dbReference type="PANTHER" id="PTHR28204:SF1">
    <property type="entry name" value="MITOCHONDRIAL DISTRIBUTION AND MORPHOLOGY PROTEIN 12"/>
    <property type="match status" value="1"/>
</dbReference>
<dbReference type="InterPro" id="IPR031468">
    <property type="entry name" value="SMP_LBD"/>
</dbReference>
<keyword evidence="3 9" id="KW-1000">Mitochondrion outer membrane</keyword>
<dbReference type="PROSITE" id="PS51847">
    <property type="entry name" value="SMP"/>
    <property type="match status" value="1"/>
</dbReference>
<dbReference type="STRING" id="931890.G8JQY6"/>
<dbReference type="GO" id="GO:0007031">
    <property type="term" value="P:peroxisome organization"/>
    <property type="evidence" value="ECO:0007669"/>
    <property type="project" value="EnsemblFungi"/>
</dbReference>
<dbReference type="OMA" id="AAWPSWI"/>
<dbReference type="GO" id="GO:1990456">
    <property type="term" value="P:mitochondrion-endoplasmic reticulum membrane tethering"/>
    <property type="evidence" value="ECO:0007669"/>
    <property type="project" value="EnsemblFungi"/>
</dbReference>
<accession>G8JQY6</accession>
<comment type="similarity">
    <text evidence="9">Belongs to the MDM12 family.</text>
</comment>
<dbReference type="GO" id="GO:0045040">
    <property type="term" value="P:protein insertion into mitochondrial outer membrane"/>
    <property type="evidence" value="ECO:0007669"/>
    <property type="project" value="UniProtKB-UniRule"/>
</dbReference>
<dbReference type="InParanoid" id="G8JQY6"/>
<evidence type="ECO:0000256" key="5">
    <source>
        <dbReference type="ARBA" id="ARBA00023055"/>
    </source>
</evidence>
<dbReference type="GO" id="GO:0000001">
    <property type="term" value="P:mitochondrion inheritance"/>
    <property type="evidence" value="ECO:0007669"/>
    <property type="project" value="EnsemblFungi"/>
</dbReference>
<dbReference type="EMBL" id="CP002499">
    <property type="protein sequence ID" value="AET38555.1"/>
    <property type="molecule type" value="Genomic_DNA"/>
</dbReference>
<evidence type="ECO:0000256" key="3">
    <source>
        <dbReference type="ARBA" id="ARBA00022787"/>
    </source>
</evidence>
<evidence type="ECO:0000256" key="1">
    <source>
        <dbReference type="ARBA" id="ARBA00004370"/>
    </source>
</evidence>
<dbReference type="Proteomes" id="UP000006790">
    <property type="component" value="Chromosome 3"/>
</dbReference>
<evidence type="ECO:0000256" key="9">
    <source>
        <dbReference type="HAMAP-Rule" id="MF_03104"/>
    </source>
</evidence>
<dbReference type="KEGG" id="erc:Ecym_3041"/>
<dbReference type="GO" id="GO:0005789">
    <property type="term" value="C:endoplasmic reticulum membrane"/>
    <property type="evidence" value="ECO:0007669"/>
    <property type="project" value="UniProtKB-SubCell"/>
</dbReference>
<sequence length="244" mass="27853">MSFDINWNKVNEDPKVNQNIKDFLNSYLESIVLPSYVNNIQMTKFKLGELPPNIILKKIDDPLHEFYEAVAAETGSIGDRKSDLQFLVEVDYKGDMLIEISAELVLNYPSPNFMRLPVKLTISDIGLHSLCLISYLQNQLFISFLCDVSDPILDDAETILDTTGPTFLGSKSLDRISLIRSMKIQTEIGQQDVGEGTILRSVGKLEQFLSDIFKNMLRKEAAWPSWINLDFNEYEEDDEDDEEN</sequence>
<dbReference type="InterPro" id="IPR027532">
    <property type="entry name" value="Mdm12"/>
</dbReference>
<dbReference type="GeneID" id="11470860"/>
<keyword evidence="5" id="KW-0445">Lipid transport</keyword>
<dbReference type="RefSeq" id="XP_003645372.1">
    <property type="nucleotide sequence ID" value="XM_003645324.1"/>
</dbReference>
<dbReference type="HOGENOM" id="CLU_026794_2_0_1"/>
<evidence type="ECO:0000256" key="6">
    <source>
        <dbReference type="ARBA" id="ARBA00023121"/>
    </source>
</evidence>
<dbReference type="CDD" id="cd21672">
    <property type="entry name" value="SMP_Mdm12"/>
    <property type="match status" value="1"/>
</dbReference>
<keyword evidence="4 9" id="KW-0256">Endoplasmic reticulum</keyword>
<dbReference type="GO" id="GO:0070096">
    <property type="term" value="P:mitochondrial outer membrane translocase complex assembly"/>
    <property type="evidence" value="ECO:0007669"/>
    <property type="project" value="EnsemblFungi"/>
</dbReference>
<name>G8JQY6_ERECY</name>
<feature type="domain" description="SMP-LTD" evidence="10">
    <location>
        <begin position="1"/>
        <end position="232"/>
    </location>
</feature>
<dbReference type="PANTHER" id="PTHR28204">
    <property type="entry name" value="MITOCHONDRIAL DISTRIBUTION AND MORPHOLOGY PROTEIN 12"/>
    <property type="match status" value="1"/>
</dbReference>
<dbReference type="GO" id="GO:0008289">
    <property type="term" value="F:lipid binding"/>
    <property type="evidence" value="ECO:0007669"/>
    <property type="project" value="UniProtKB-KW"/>
</dbReference>
<dbReference type="Pfam" id="PF26544">
    <property type="entry name" value="Mdm12"/>
    <property type="match status" value="2"/>
</dbReference>
<protein>
    <recommendedName>
        <fullName evidence="9">Mitochondrial distribution and morphology protein 12</fullName>
    </recommendedName>
    <alternativeName>
        <fullName evidence="9">Mitochondrial inheritance component MDM12</fullName>
    </alternativeName>
</protein>
<keyword evidence="2" id="KW-0813">Transport</keyword>
<evidence type="ECO:0000256" key="2">
    <source>
        <dbReference type="ARBA" id="ARBA00022448"/>
    </source>
</evidence>
<evidence type="ECO:0000259" key="10">
    <source>
        <dbReference type="PROSITE" id="PS51847"/>
    </source>
</evidence>
<dbReference type="OrthoDB" id="3356905at2759"/>
<dbReference type="FunCoup" id="G8JQY6">
    <property type="interactions" value="71"/>
</dbReference>
<comment type="subunit">
    <text evidence="9">Component of the ER-mitochondria encounter structure (ERMES) or MDM complex, composed of MMM1, MDM10, MDM12 and MDM34. A MMM1 homodimer associates with one molecule of MDM12 on each side in a pairwise head-to-tail manner, and the SMP-LTD domains of MMM1 and MDM12 generate a continuous hydrophobic tunnel for phospholipid trafficking.</text>
</comment>
<keyword evidence="6" id="KW-0446">Lipid-binding</keyword>
<evidence type="ECO:0000313" key="11">
    <source>
        <dbReference type="EMBL" id="AET38555.1"/>
    </source>
</evidence>
<dbReference type="HAMAP" id="MF_03104">
    <property type="entry name" value="Mdm12"/>
    <property type="match status" value="1"/>
</dbReference>
<proteinExistence type="inferred from homology"/>
<evidence type="ECO:0000313" key="12">
    <source>
        <dbReference type="Proteomes" id="UP000006790"/>
    </source>
</evidence>
<comment type="subcellular location">
    <subcellularLocation>
        <location evidence="1">Membrane</location>
    </subcellularLocation>
    <subcellularLocation>
        <location evidence="9">Mitochondrion outer membrane</location>
        <topology evidence="9">Peripheral membrane protein</topology>
        <orientation evidence="9">Cytoplasmic side</orientation>
    </subcellularLocation>
    <subcellularLocation>
        <location evidence="9">Endoplasmic reticulum membrane</location>
        <topology evidence="9">Peripheral membrane protein</topology>
        <orientation evidence="9">Cytoplasmic side</orientation>
    </subcellularLocation>
    <text evidence="9">The ERMES/MDM complex localizes to a few discrete foci (around 10 per single cell), that represent mitochondria-endoplasmic reticulum junctions. These foci are often found next to mtDNA nucleoids.</text>
</comment>
<gene>
    <name evidence="9" type="primary">MDM12</name>
    <name evidence="11" type="ordered locus">Ecym_3041</name>
</gene>
<keyword evidence="12" id="KW-1185">Reference proteome</keyword>
<dbReference type="AlphaFoldDB" id="G8JQY6"/>